<protein>
    <submittedName>
        <fullName evidence="2">Uncharacterized protein</fullName>
    </submittedName>
</protein>
<reference evidence="2" key="1">
    <citation type="journal article" date="2021" name="PeerJ">
        <title>Extensive microbial diversity within the chicken gut microbiome revealed by metagenomics and culture.</title>
        <authorList>
            <person name="Gilroy R."/>
            <person name="Ravi A."/>
            <person name="Getino M."/>
            <person name="Pursley I."/>
            <person name="Horton D.L."/>
            <person name="Alikhan N.F."/>
            <person name="Baker D."/>
            <person name="Gharbi K."/>
            <person name="Hall N."/>
            <person name="Watson M."/>
            <person name="Adriaenssens E.M."/>
            <person name="Foster-Nyarko E."/>
            <person name="Jarju S."/>
            <person name="Secka A."/>
            <person name="Antonio M."/>
            <person name="Oren A."/>
            <person name="Chaudhuri R.R."/>
            <person name="La Ragione R."/>
            <person name="Hildebrand F."/>
            <person name="Pallen M.J."/>
        </authorList>
    </citation>
    <scope>NUCLEOTIDE SEQUENCE</scope>
    <source>
        <strain evidence="2">CHK199-9574</strain>
    </source>
</reference>
<feature type="transmembrane region" description="Helical" evidence="1">
    <location>
        <begin position="21"/>
        <end position="41"/>
    </location>
</feature>
<evidence type="ECO:0000313" key="3">
    <source>
        <dbReference type="Proteomes" id="UP000824135"/>
    </source>
</evidence>
<name>A0A9D1Z9S6_9FIRM</name>
<organism evidence="2 3">
    <name type="scientific">Candidatus Borkfalkia excrementavium</name>
    <dbReference type="NCBI Taxonomy" id="2838505"/>
    <lineage>
        <taxon>Bacteria</taxon>
        <taxon>Bacillati</taxon>
        <taxon>Bacillota</taxon>
        <taxon>Clostridia</taxon>
        <taxon>Christensenellales</taxon>
        <taxon>Christensenellaceae</taxon>
        <taxon>Candidatus Borkfalkia</taxon>
    </lineage>
</organism>
<keyword evidence="1" id="KW-0812">Transmembrane</keyword>
<reference evidence="2" key="2">
    <citation type="submission" date="2021-04" db="EMBL/GenBank/DDBJ databases">
        <authorList>
            <person name="Gilroy R."/>
        </authorList>
    </citation>
    <scope>NUCLEOTIDE SEQUENCE</scope>
    <source>
        <strain evidence="2">CHK199-9574</strain>
    </source>
</reference>
<dbReference type="EMBL" id="DXCO01000038">
    <property type="protein sequence ID" value="HIY78642.1"/>
    <property type="molecule type" value="Genomic_DNA"/>
</dbReference>
<gene>
    <name evidence="2" type="ORF">H9728_06320</name>
</gene>
<sequence length="87" mass="9663">MQKKDGGNWMDEQYRNAVAGLTAPLIVIEILFLVVAVLLFATQKERWWYGFVFVGLGAVLAAIYFIIRAVLKKKCGGGKSNGRVSKK</sequence>
<comment type="caution">
    <text evidence="2">The sequence shown here is derived from an EMBL/GenBank/DDBJ whole genome shotgun (WGS) entry which is preliminary data.</text>
</comment>
<dbReference type="AlphaFoldDB" id="A0A9D1Z9S6"/>
<dbReference type="Proteomes" id="UP000824135">
    <property type="component" value="Unassembled WGS sequence"/>
</dbReference>
<evidence type="ECO:0000313" key="2">
    <source>
        <dbReference type="EMBL" id="HIY78642.1"/>
    </source>
</evidence>
<evidence type="ECO:0000256" key="1">
    <source>
        <dbReference type="SAM" id="Phobius"/>
    </source>
</evidence>
<keyword evidence="1" id="KW-0472">Membrane</keyword>
<accession>A0A9D1Z9S6</accession>
<proteinExistence type="predicted"/>
<keyword evidence="1" id="KW-1133">Transmembrane helix</keyword>
<feature type="transmembrane region" description="Helical" evidence="1">
    <location>
        <begin position="47"/>
        <end position="67"/>
    </location>
</feature>